<name>A0A3P7E7E7_WUCBA</name>
<reference evidence="5 6" key="1">
    <citation type="submission" date="2018-11" db="EMBL/GenBank/DDBJ databases">
        <authorList>
            <consortium name="Pathogen Informatics"/>
        </authorList>
    </citation>
    <scope>NUCLEOTIDE SEQUENCE [LARGE SCALE GENOMIC DNA]</scope>
</reference>
<dbReference type="PANTHER" id="PTHR24418">
    <property type="entry name" value="TYROSINE-PROTEIN KINASE"/>
    <property type="match status" value="1"/>
</dbReference>
<evidence type="ECO:0000313" key="5">
    <source>
        <dbReference type="EMBL" id="VDM15326.1"/>
    </source>
</evidence>
<dbReference type="InParanoid" id="A0A3P7E7E7"/>
<organism evidence="5 6">
    <name type="scientific">Wuchereria bancrofti</name>
    <dbReference type="NCBI Taxonomy" id="6293"/>
    <lineage>
        <taxon>Eukaryota</taxon>
        <taxon>Metazoa</taxon>
        <taxon>Ecdysozoa</taxon>
        <taxon>Nematoda</taxon>
        <taxon>Chromadorea</taxon>
        <taxon>Rhabditida</taxon>
        <taxon>Spirurina</taxon>
        <taxon>Spiruromorpha</taxon>
        <taxon>Filarioidea</taxon>
        <taxon>Onchocercidae</taxon>
        <taxon>Wuchereria</taxon>
    </lineage>
</organism>
<dbReference type="SUPFAM" id="SSF56112">
    <property type="entry name" value="Protein kinase-like (PK-like)"/>
    <property type="match status" value="1"/>
</dbReference>
<dbReference type="GO" id="GO:0004672">
    <property type="term" value="F:protein kinase activity"/>
    <property type="evidence" value="ECO:0007669"/>
    <property type="project" value="InterPro"/>
</dbReference>
<keyword evidence="6" id="KW-1185">Reference proteome</keyword>
<accession>A0A3P7E7E7</accession>
<dbReference type="GO" id="GO:0005524">
    <property type="term" value="F:ATP binding"/>
    <property type="evidence" value="ECO:0007669"/>
    <property type="project" value="UniProtKB-KW"/>
</dbReference>
<protein>
    <recommendedName>
        <fullName evidence="4">Protein kinase domain-containing protein</fullName>
    </recommendedName>
</protein>
<evidence type="ECO:0000259" key="4">
    <source>
        <dbReference type="PROSITE" id="PS50011"/>
    </source>
</evidence>
<evidence type="ECO:0000313" key="6">
    <source>
        <dbReference type="Proteomes" id="UP000270924"/>
    </source>
</evidence>
<dbReference type="InterPro" id="IPR000719">
    <property type="entry name" value="Prot_kinase_dom"/>
</dbReference>
<dbReference type="Gene3D" id="1.10.510.10">
    <property type="entry name" value="Transferase(Phosphotransferase) domain 1"/>
    <property type="match status" value="1"/>
</dbReference>
<feature type="transmembrane region" description="Helical" evidence="3">
    <location>
        <begin position="31"/>
        <end position="50"/>
    </location>
</feature>
<feature type="domain" description="Protein kinase" evidence="4">
    <location>
        <begin position="1"/>
        <end position="270"/>
    </location>
</feature>
<evidence type="ECO:0000256" key="2">
    <source>
        <dbReference type="ARBA" id="ARBA00022840"/>
    </source>
</evidence>
<evidence type="ECO:0000256" key="1">
    <source>
        <dbReference type="ARBA" id="ARBA00022741"/>
    </source>
</evidence>
<dbReference type="PROSITE" id="PS50011">
    <property type="entry name" value="PROTEIN_KINASE_DOM"/>
    <property type="match status" value="1"/>
</dbReference>
<gene>
    <name evidence="5" type="ORF">WBA_LOCUS8712</name>
</gene>
<dbReference type="EMBL" id="UYWW01007591">
    <property type="protein sequence ID" value="VDM15326.1"/>
    <property type="molecule type" value="Genomic_DNA"/>
</dbReference>
<sequence>MLPTSKQLVIENRKQFLAEAGILKKLSHPNILQFYGVITALLLTIIVGLCQSKKISFLIIVHHKSEIAFFYKKKKLEKTRKARYSAEAAAVLKYLTEKGYVHKEVKAENCLIDRNMKLKLANFCCAGSDPQFIHKELLESISAGWLAPQTMLKHDFSKETDVWAFGILASFSINDAKNNNTSDSVIFKEVTYDSTGILFSVDFYCFLSTKFEMEIYEDGDMPYRDLSNLGIRSFVIRSQRHLKLSKEEPSGRPTFQELESTLGGIGKDAH</sequence>
<keyword evidence="3" id="KW-1133">Transmembrane helix</keyword>
<dbReference type="Proteomes" id="UP000270924">
    <property type="component" value="Unassembled WGS sequence"/>
</dbReference>
<dbReference type="AlphaFoldDB" id="A0A3P7E7E7"/>
<keyword evidence="2" id="KW-0067">ATP-binding</keyword>
<dbReference type="InterPro" id="IPR001245">
    <property type="entry name" value="Ser-Thr/Tyr_kinase_cat_dom"/>
</dbReference>
<keyword evidence="3" id="KW-0812">Transmembrane</keyword>
<proteinExistence type="predicted"/>
<keyword evidence="1" id="KW-0547">Nucleotide-binding</keyword>
<evidence type="ECO:0000256" key="3">
    <source>
        <dbReference type="SAM" id="Phobius"/>
    </source>
</evidence>
<dbReference type="Pfam" id="PF07714">
    <property type="entry name" value="PK_Tyr_Ser-Thr"/>
    <property type="match status" value="1"/>
</dbReference>
<dbReference type="Gene3D" id="3.30.200.20">
    <property type="entry name" value="Phosphorylase Kinase, domain 1"/>
    <property type="match status" value="1"/>
</dbReference>
<dbReference type="InterPro" id="IPR011009">
    <property type="entry name" value="Kinase-like_dom_sf"/>
</dbReference>
<dbReference type="OrthoDB" id="5842588at2759"/>
<dbReference type="InterPro" id="IPR050198">
    <property type="entry name" value="Non-receptor_tyrosine_kinases"/>
</dbReference>
<keyword evidence="3" id="KW-0472">Membrane</keyword>